<comment type="subcellular location">
    <subcellularLocation>
        <location evidence="8">Cytoplasm</location>
    </subcellularLocation>
</comment>
<comment type="pathway">
    <text evidence="1 8">Amino-acid biosynthesis; L-lysine biosynthesis via DAP pathway; DL-2,6-diaminopimelate from LL-2,6-diaminopimelate: step 1/1.</text>
</comment>
<dbReference type="EMBL" id="JBAPLU010000012">
    <property type="protein sequence ID" value="MEI4272659.1"/>
    <property type="molecule type" value="Genomic_DNA"/>
</dbReference>
<proteinExistence type="inferred from homology"/>
<accession>A0ABU8DXB3</accession>
<feature type="active site" evidence="9">
    <location>
        <position position="95"/>
    </location>
</feature>
<dbReference type="InterPro" id="IPR018510">
    <property type="entry name" value="DAP_epimerase_AS"/>
</dbReference>
<keyword evidence="11" id="KW-1185">Reference proteome</keyword>
<name>A0ABU8DXB3_9ACTN</name>
<comment type="subunit">
    <text evidence="8">Homodimer.</text>
</comment>
<evidence type="ECO:0000256" key="3">
    <source>
        <dbReference type="ARBA" id="ARBA00013080"/>
    </source>
</evidence>
<keyword evidence="6 8" id="KW-0413">Isomerase</keyword>
<evidence type="ECO:0000256" key="4">
    <source>
        <dbReference type="ARBA" id="ARBA00022605"/>
    </source>
</evidence>
<dbReference type="PROSITE" id="PS01326">
    <property type="entry name" value="DAP_EPIMERASE"/>
    <property type="match status" value="1"/>
</dbReference>
<reference evidence="10 11" key="1">
    <citation type="submission" date="2024-03" db="EMBL/GenBank/DDBJ databases">
        <title>Draft genome sequence of Klenkia sp. LSe6-5.</title>
        <authorList>
            <person name="Duangmal K."/>
            <person name="Chantavorakit T."/>
        </authorList>
    </citation>
    <scope>NUCLEOTIDE SEQUENCE [LARGE SCALE GENOMIC DNA]</scope>
    <source>
        <strain evidence="10 11">LSe6-5</strain>
    </source>
</reference>
<feature type="binding site" evidence="8">
    <location>
        <position position="17"/>
    </location>
    <ligand>
        <name>substrate</name>
    </ligand>
</feature>
<feature type="binding site" evidence="8">
    <location>
        <begin position="96"/>
        <end position="97"/>
    </location>
    <ligand>
        <name>substrate</name>
    </ligand>
</feature>
<dbReference type="SUPFAM" id="SSF54506">
    <property type="entry name" value="Diaminopimelate epimerase-like"/>
    <property type="match status" value="2"/>
</dbReference>
<evidence type="ECO:0000256" key="8">
    <source>
        <dbReference type="HAMAP-Rule" id="MF_00197"/>
    </source>
</evidence>
<evidence type="ECO:0000313" key="10">
    <source>
        <dbReference type="EMBL" id="MEI4272659.1"/>
    </source>
</evidence>
<dbReference type="PANTHER" id="PTHR31689:SF0">
    <property type="entry name" value="DIAMINOPIMELATE EPIMERASE"/>
    <property type="match status" value="1"/>
</dbReference>
<evidence type="ECO:0000256" key="2">
    <source>
        <dbReference type="ARBA" id="ARBA00010219"/>
    </source>
</evidence>
<keyword evidence="8" id="KW-0963">Cytoplasm</keyword>
<feature type="binding site" evidence="8">
    <location>
        <position position="175"/>
    </location>
    <ligand>
        <name>substrate</name>
    </ligand>
</feature>
<evidence type="ECO:0000256" key="6">
    <source>
        <dbReference type="ARBA" id="ARBA00023235"/>
    </source>
</evidence>
<feature type="active site" description="Proton acceptor" evidence="8">
    <location>
        <position position="242"/>
    </location>
</feature>
<dbReference type="HAMAP" id="MF_00197">
    <property type="entry name" value="DAP_epimerase"/>
    <property type="match status" value="1"/>
</dbReference>
<sequence length="306" mass="31521">MIDASGPRVLKGHGTENDFVVLPDPDGTVWPESRLDPALVRRLCDRREGLGADGVLRVVPSACVPDAAEVLGDALDECAWFMDHRNADGSHAEMCGNGIRLYLHVLLAEGLLDAQTARAGVLVGTRGGPRRVGLTTQDPAMPGYWVDMGPARPLGRGEARLGGVSYPGTGVSMGNPHLVCLTDAVLEGLDLTTAPAVDPVLFPDGVNVELVNVLSAEEGPAGTTAHVRLRVSERGVGETRSCGTGACAAAWAALDAGGRSAGAVTVDVPGGRLSVEVSPQTTVLTGPAVVVSSGTLTPSWLGWSRG</sequence>
<feature type="active site" description="Proton donor" evidence="8">
    <location>
        <position position="95"/>
    </location>
</feature>
<dbReference type="RefSeq" id="WP_336404788.1">
    <property type="nucleotide sequence ID" value="NZ_JBAPLU010000012.1"/>
</dbReference>
<evidence type="ECO:0000256" key="5">
    <source>
        <dbReference type="ARBA" id="ARBA00023154"/>
    </source>
</evidence>
<organism evidence="10 11">
    <name type="scientific">Klenkia sesuvii</name>
    <dbReference type="NCBI Taxonomy" id="3103137"/>
    <lineage>
        <taxon>Bacteria</taxon>
        <taxon>Bacillati</taxon>
        <taxon>Actinomycetota</taxon>
        <taxon>Actinomycetes</taxon>
        <taxon>Geodermatophilales</taxon>
        <taxon>Geodermatophilaceae</taxon>
        <taxon>Klenkia</taxon>
    </lineage>
</organism>
<evidence type="ECO:0000256" key="7">
    <source>
        <dbReference type="ARBA" id="ARBA00051712"/>
    </source>
</evidence>
<keyword evidence="5 8" id="KW-0457">Lysine biosynthesis</keyword>
<dbReference type="Proteomes" id="UP001361570">
    <property type="component" value="Unassembled WGS sequence"/>
</dbReference>
<evidence type="ECO:0000256" key="1">
    <source>
        <dbReference type="ARBA" id="ARBA00005196"/>
    </source>
</evidence>
<dbReference type="InterPro" id="IPR001653">
    <property type="entry name" value="DAP_epimerase_DapF"/>
</dbReference>
<comment type="similarity">
    <text evidence="2 8">Belongs to the diaminopimelate epimerase family.</text>
</comment>
<feature type="site" description="Could be important to modulate the pK values of the two catalytic cysteine residues" evidence="8">
    <location>
        <position position="233"/>
    </location>
</feature>
<protein>
    <recommendedName>
        <fullName evidence="3 8">Diaminopimelate epimerase</fullName>
        <shortName evidence="8">DAP epimerase</shortName>
        <ecNumber evidence="3 8">5.1.1.7</ecNumber>
    </recommendedName>
    <alternativeName>
        <fullName evidence="8">PLP-independent amino acid racemase</fullName>
    </alternativeName>
</protein>
<dbReference type="NCBIfam" id="TIGR00652">
    <property type="entry name" value="DapF"/>
    <property type="match status" value="1"/>
</dbReference>
<dbReference type="Gene3D" id="3.10.310.10">
    <property type="entry name" value="Diaminopimelate Epimerase, Chain A, domain 1"/>
    <property type="match status" value="2"/>
</dbReference>
<dbReference type="Pfam" id="PF01678">
    <property type="entry name" value="DAP_epimerase"/>
    <property type="match status" value="2"/>
</dbReference>
<dbReference type="GO" id="GO:0008837">
    <property type="term" value="F:diaminopimelate epimerase activity"/>
    <property type="evidence" value="ECO:0007669"/>
    <property type="project" value="UniProtKB-EC"/>
</dbReference>
<feature type="binding site" evidence="8">
    <location>
        <position position="207"/>
    </location>
    <ligand>
        <name>substrate</name>
    </ligand>
</feature>
<feature type="binding site" evidence="8">
    <location>
        <begin position="243"/>
        <end position="244"/>
    </location>
    <ligand>
        <name>substrate</name>
    </ligand>
</feature>
<keyword evidence="4 8" id="KW-0028">Amino-acid biosynthesis</keyword>
<feature type="binding site" evidence="8">
    <location>
        <position position="86"/>
    </location>
    <ligand>
        <name>substrate</name>
    </ligand>
</feature>
<evidence type="ECO:0000313" key="11">
    <source>
        <dbReference type="Proteomes" id="UP001361570"/>
    </source>
</evidence>
<comment type="catalytic activity">
    <reaction evidence="7 8">
        <text>(2S,6S)-2,6-diaminopimelate = meso-2,6-diaminopimelate</text>
        <dbReference type="Rhea" id="RHEA:15393"/>
        <dbReference type="ChEBI" id="CHEBI:57609"/>
        <dbReference type="ChEBI" id="CHEBI:57791"/>
        <dbReference type="EC" id="5.1.1.7"/>
    </reaction>
</comment>
<comment type="function">
    <text evidence="8">Catalyzes the stereoinversion of LL-2,6-diaminopimelate (L,L-DAP) to meso-diaminopimelate (meso-DAP), a precursor of L-lysine and an essential component of the bacterial peptidoglycan.</text>
</comment>
<comment type="caution">
    <text evidence="10">The sequence shown here is derived from an EMBL/GenBank/DDBJ whole genome shotgun (WGS) entry which is preliminary data.</text>
</comment>
<dbReference type="PANTHER" id="PTHR31689">
    <property type="entry name" value="DIAMINOPIMELATE EPIMERASE, CHLOROPLASTIC"/>
    <property type="match status" value="1"/>
</dbReference>
<comment type="caution">
    <text evidence="8">Lacks conserved residue(s) required for the propagation of feature annotation.</text>
</comment>
<gene>
    <name evidence="8 10" type="primary">dapF</name>
    <name evidence="10" type="ORF">TEK04_13090</name>
</gene>
<dbReference type="EC" id="5.1.1.7" evidence="3 8"/>
<evidence type="ECO:0000256" key="9">
    <source>
        <dbReference type="PROSITE-ProRule" id="PRU10125"/>
    </source>
</evidence>
<feature type="site" description="Could be important to modulate the pK values of the two catalytic cysteine residues" evidence="8">
    <location>
        <position position="177"/>
    </location>
</feature>
<feature type="binding site" evidence="8">
    <location>
        <begin position="233"/>
        <end position="234"/>
    </location>
    <ligand>
        <name>substrate</name>
    </ligand>
</feature>